<evidence type="ECO:0000313" key="1">
    <source>
        <dbReference type="EMBL" id="ETX03924.1"/>
    </source>
</evidence>
<dbReference type="EMBL" id="AZHX01001348">
    <property type="protein sequence ID" value="ETX03924.1"/>
    <property type="molecule type" value="Genomic_DNA"/>
</dbReference>
<keyword evidence="2" id="KW-1185">Reference proteome</keyword>
<evidence type="ECO:0000313" key="2">
    <source>
        <dbReference type="Proteomes" id="UP000019140"/>
    </source>
</evidence>
<dbReference type="AlphaFoldDB" id="W4M0S0"/>
<comment type="caution">
    <text evidence="1">The sequence shown here is derived from an EMBL/GenBank/DDBJ whole genome shotgun (WGS) entry which is preliminary data.</text>
</comment>
<gene>
    <name evidence="1" type="ORF">ETSY2_31755</name>
</gene>
<proteinExistence type="predicted"/>
<reference evidence="1 2" key="1">
    <citation type="journal article" date="2014" name="Nature">
        <title>An environmental bacterial taxon with a large and distinct metabolic repertoire.</title>
        <authorList>
            <person name="Wilson M.C."/>
            <person name="Mori T."/>
            <person name="Ruckert C."/>
            <person name="Uria A.R."/>
            <person name="Helf M.J."/>
            <person name="Takada K."/>
            <person name="Gernert C."/>
            <person name="Steffens U.A."/>
            <person name="Heycke N."/>
            <person name="Schmitt S."/>
            <person name="Rinke C."/>
            <person name="Helfrich E.J."/>
            <person name="Brachmann A.O."/>
            <person name="Gurgui C."/>
            <person name="Wakimoto T."/>
            <person name="Kracht M."/>
            <person name="Crusemann M."/>
            <person name="Hentschel U."/>
            <person name="Abe I."/>
            <person name="Matsunaga S."/>
            <person name="Kalinowski J."/>
            <person name="Takeyama H."/>
            <person name="Piel J."/>
        </authorList>
    </citation>
    <scope>NUCLEOTIDE SEQUENCE [LARGE SCALE GENOMIC DNA]</scope>
    <source>
        <strain evidence="2">TSY2</strain>
    </source>
</reference>
<sequence length="84" mass="9398">MGQVLTLDIPNEVYEPLLKKAKQAGCTPEDIVLEWLIRSMQNLTDDPLLQLAGTFESPLIDVSGKHDDYIGKALQEELSRSHYG</sequence>
<protein>
    <recommendedName>
        <fullName evidence="3">CopG family transcriptional regulator</fullName>
    </recommendedName>
</protein>
<name>W4M0S0_9BACT</name>
<dbReference type="Proteomes" id="UP000019140">
    <property type="component" value="Unassembled WGS sequence"/>
</dbReference>
<dbReference type="HOGENOM" id="CLU_2462792_0_0_7"/>
<evidence type="ECO:0008006" key="3">
    <source>
        <dbReference type="Google" id="ProtNLM"/>
    </source>
</evidence>
<organism evidence="1 2">
    <name type="scientific">Candidatus Entotheonella gemina</name>
    <dbReference type="NCBI Taxonomy" id="1429439"/>
    <lineage>
        <taxon>Bacteria</taxon>
        <taxon>Pseudomonadati</taxon>
        <taxon>Nitrospinota/Tectimicrobiota group</taxon>
        <taxon>Candidatus Tectimicrobiota</taxon>
        <taxon>Candidatus Entotheonellia</taxon>
        <taxon>Candidatus Entotheonellales</taxon>
        <taxon>Candidatus Entotheonellaceae</taxon>
        <taxon>Candidatus Entotheonella</taxon>
    </lineage>
</organism>
<accession>W4M0S0</accession>